<feature type="domain" description="Laminin G" evidence="6">
    <location>
        <begin position="247"/>
        <end position="447"/>
    </location>
</feature>
<keyword evidence="4" id="KW-0472">Membrane</keyword>
<dbReference type="SMART" id="SM00181">
    <property type="entry name" value="EGF"/>
    <property type="match status" value="3"/>
</dbReference>
<feature type="compositionally biased region" description="Low complexity" evidence="3">
    <location>
        <begin position="1353"/>
        <end position="1363"/>
    </location>
</feature>
<feature type="domain" description="Laminin G" evidence="6">
    <location>
        <begin position="895"/>
        <end position="1070"/>
    </location>
</feature>
<dbReference type="CDD" id="cd00054">
    <property type="entry name" value="EGF_CA"/>
    <property type="match status" value="2"/>
</dbReference>
<dbReference type="EMBL" id="CAXLJM020000024">
    <property type="protein sequence ID" value="CAL8090768.1"/>
    <property type="molecule type" value="Genomic_DNA"/>
</dbReference>
<comment type="caution">
    <text evidence="2">Lacks conserved residue(s) required for the propagation of feature annotation.</text>
</comment>
<dbReference type="PROSITE" id="PS00010">
    <property type="entry name" value="ASX_HYDROXYL"/>
    <property type="match status" value="1"/>
</dbReference>
<keyword evidence="9" id="KW-1185">Reference proteome</keyword>
<evidence type="ECO:0000256" key="1">
    <source>
        <dbReference type="ARBA" id="ARBA00023157"/>
    </source>
</evidence>
<feature type="domain" description="EGF-like" evidence="7">
    <location>
        <begin position="202"/>
        <end position="240"/>
    </location>
</feature>
<dbReference type="PROSITE" id="PS50025">
    <property type="entry name" value="LAM_G_DOMAIN"/>
    <property type="match status" value="6"/>
</dbReference>
<proteinExistence type="predicted"/>
<dbReference type="InterPro" id="IPR013320">
    <property type="entry name" value="ConA-like_dom_sf"/>
</dbReference>
<feature type="compositionally biased region" description="Low complexity" evidence="3">
    <location>
        <begin position="1513"/>
        <end position="1522"/>
    </location>
</feature>
<evidence type="ECO:0000259" key="6">
    <source>
        <dbReference type="PROSITE" id="PS50025"/>
    </source>
</evidence>
<feature type="compositionally biased region" description="Basic and acidic residues" evidence="3">
    <location>
        <begin position="1334"/>
        <end position="1347"/>
    </location>
</feature>
<dbReference type="Gene3D" id="2.60.120.200">
    <property type="match status" value="6"/>
</dbReference>
<dbReference type="Pfam" id="PF02210">
    <property type="entry name" value="Laminin_G_2"/>
    <property type="match status" value="6"/>
</dbReference>
<dbReference type="PROSITE" id="PS50026">
    <property type="entry name" value="EGF_3"/>
    <property type="match status" value="3"/>
</dbReference>
<keyword evidence="2" id="KW-0245">EGF-like domain</keyword>
<keyword evidence="4" id="KW-1133">Transmembrane helix</keyword>
<feature type="domain" description="Laminin G" evidence="6">
    <location>
        <begin position="15"/>
        <end position="206"/>
    </location>
</feature>
<name>A0ABP1Q669_9HEXA</name>
<dbReference type="CDD" id="cd00110">
    <property type="entry name" value="LamG"/>
    <property type="match status" value="6"/>
</dbReference>
<dbReference type="Proteomes" id="UP001642540">
    <property type="component" value="Unassembled WGS sequence"/>
</dbReference>
<reference evidence="8 9" key="1">
    <citation type="submission" date="2024-08" db="EMBL/GenBank/DDBJ databases">
        <authorList>
            <person name="Cucini C."/>
            <person name="Frati F."/>
        </authorList>
    </citation>
    <scope>NUCLEOTIDE SEQUENCE [LARGE SCALE GENOMIC DNA]</scope>
</reference>
<evidence type="ECO:0008006" key="10">
    <source>
        <dbReference type="Google" id="ProtNLM"/>
    </source>
</evidence>
<keyword evidence="1" id="KW-1015">Disulfide bond</keyword>
<gene>
    <name evidence="8" type="ORF">ODALV1_LOCUS7746</name>
</gene>
<feature type="region of interest" description="Disordered" evidence="3">
    <location>
        <begin position="1487"/>
        <end position="1537"/>
    </location>
</feature>
<evidence type="ECO:0000256" key="5">
    <source>
        <dbReference type="SAM" id="SignalP"/>
    </source>
</evidence>
<sequence length="1664" mass="183371">MRSILLIIVIPVACSFVLEGSDTSYARFSRWNVNTTLSFEFTTNQPDGLILYSDDGGKTDFFELKLVEGILRLRFNLLNQGTQLINIGQHLNDGLWHRVELSVTLWNVLVTVDGFVSQGRNMLSDKTLISFDNTGVFIGGLPGYFNSRLGELTLPSVVFEPRFRGAIRNLVFGAITNEHNNKIVVKPQEIVESKGLISGSATSEACERHDPCLHGGFCISTDSGPVCDCKHIDFEGVNCEVEKSPTTATFHGTEYIGYDFRESGGQQPIISQLDEISLYFKTSTRNKLLLHTLLFYSGDGVDYIALTIRNGQLMLSINLGSGPLDTKLHPDHLRFDDGEWHSVRVHRKIQEMSRTTSLCHISASVDGIHFDRWTLAGSFTLLSSNRVTVAGYDTLRPLNGIRGVTNFIGCLKKVEYRADTLRLNILELARSGNRLVTISGGRIVFHCQENIDAFETSHASGAFIVDNHPMQPHYTSNQQDNPITFTTPFNSYLVVMPYTNVSSHTTSITLKLRTTEPNGLVVYTSTPPSALAIEIIDGILYTHMKTNNVHTRIQATSSRINDGEWHTIKIIRNGRSGTISVDDFNTDFNLKSESRVLVLGIMYLGNVPSHITDDKVWNVGLGNGFVGCLKNVVIEHTLVDLVHLANNQDVGGIRPFCQVGSAGECVSNPCMNNGKCADGWGRFVCECLWAGYDGAVCQVDAPYIDFGDASVYELTNRSSSGSPVSSRLFSPTQAQDIKFRFKSLNPNAVLLSVSGTESDFIEVRIGGGVSNVNAGKLRVRVRLKDSEKTLSVGHSSTFNDNSWHVFRFMRRGGEIRVFVDDLPPVSGMLTARNPTLSVEKITLSSMTSPFTGLIQSLSMNNVGVLSVIKLKRLNPTGSFPKIKYFKSINNPINFPKRKPTKTQAYITLPQLKAYASLRMRFKFKTQSAAGVLFYNGASSSTDYICVQIQDFKLTFSMGFGETDKGVEIISHRLKLNSWVDVDVYWDGGDTVVMGVDQYVYEEKIRGSSATTNNLVLKLNGALYVGGGIGDAFFSRVHGYAHFVGCLANVDVAGDTITFDTIGVGGISHGCGDDTTLEPYNPVSTRCSTDTCENGGACVEEPDNSVTCDCEMTSYTGPTCSLESTTYEFSMSSMYARQRGHSHPGVIQFTYQQNREPTTLHDNIAFGFITAAHDAVVLRIESVKTTDYLEIEVISGKLRVTYNMYLNKDNTIGEVTRNVNDEGYHVVKFVRNGANATLQIDNSDIITTYPMALKENLFNSIGLITIGGRVKELKRETTVLRSFKGIISGLVINGMHILDMAMNGDPRIKIHGDVRKIRSIGTVTSQFPLTTFRSTRKEHPAHSEREFQRAQPASSSSTTLSDDLVNSGDSSHNRCMETDDEDNEECAGTMSSGFTDDIITPVYTPTTRLTTTITTTKSNQDSNMYFPCADDDEDCGDYGSGVIENNRGSSTHTSTIITTTYTDGSSSITTTNNNPITTEREFRNEMTPIRSTTTEEGGSTITDTSKPETEGTDRTTSQTTTTTRFIPPHPPSIPPYQKKGPLFDFDTTTTTTTTPATIEKKKSYNETVYFADSGDSTLIIIIIIAVLMIIIVSILIIFFMCKRRDDPIYKIEASQQPQPIPQHGAVQQVAGPREFANPPAQGVIPQRAPNPPGGPRKTGVKEWYV</sequence>
<dbReference type="InterPro" id="IPR050372">
    <property type="entry name" value="Neurexin-related_CASP"/>
</dbReference>
<feature type="domain" description="EGF-like" evidence="7">
    <location>
        <begin position="1082"/>
        <end position="1120"/>
    </location>
</feature>
<feature type="domain" description="Laminin G" evidence="6">
    <location>
        <begin position="1135"/>
        <end position="1313"/>
    </location>
</feature>
<evidence type="ECO:0000313" key="9">
    <source>
        <dbReference type="Proteomes" id="UP001642540"/>
    </source>
</evidence>
<feature type="domain" description="EGF-like" evidence="7">
    <location>
        <begin position="661"/>
        <end position="698"/>
    </location>
</feature>
<evidence type="ECO:0000313" key="8">
    <source>
        <dbReference type="EMBL" id="CAL8090768.1"/>
    </source>
</evidence>
<evidence type="ECO:0000256" key="2">
    <source>
        <dbReference type="PROSITE-ProRule" id="PRU00076"/>
    </source>
</evidence>
<protein>
    <recommendedName>
        <fullName evidence="10">Neurexin-1</fullName>
    </recommendedName>
</protein>
<dbReference type="InterPro" id="IPR000152">
    <property type="entry name" value="EGF-type_Asp/Asn_hydroxyl_site"/>
</dbReference>
<feature type="domain" description="Laminin G" evidence="6">
    <location>
        <begin position="716"/>
        <end position="887"/>
    </location>
</feature>
<keyword evidence="5" id="KW-0732">Signal</keyword>
<dbReference type="InterPro" id="IPR001791">
    <property type="entry name" value="Laminin_G"/>
</dbReference>
<evidence type="ECO:0000256" key="3">
    <source>
        <dbReference type="SAM" id="MobiDB-lite"/>
    </source>
</evidence>
<organism evidence="8 9">
    <name type="scientific">Orchesella dallaii</name>
    <dbReference type="NCBI Taxonomy" id="48710"/>
    <lineage>
        <taxon>Eukaryota</taxon>
        <taxon>Metazoa</taxon>
        <taxon>Ecdysozoa</taxon>
        <taxon>Arthropoda</taxon>
        <taxon>Hexapoda</taxon>
        <taxon>Collembola</taxon>
        <taxon>Entomobryomorpha</taxon>
        <taxon>Entomobryoidea</taxon>
        <taxon>Orchesellidae</taxon>
        <taxon>Orchesellinae</taxon>
        <taxon>Orchesella</taxon>
    </lineage>
</organism>
<comment type="caution">
    <text evidence="8">The sequence shown here is derived from an EMBL/GenBank/DDBJ whole genome shotgun (WGS) entry which is preliminary data.</text>
</comment>
<feature type="signal peptide" evidence="5">
    <location>
        <begin position="1"/>
        <end position="20"/>
    </location>
</feature>
<dbReference type="Pfam" id="PF00008">
    <property type="entry name" value="EGF"/>
    <property type="match status" value="1"/>
</dbReference>
<evidence type="ECO:0000259" key="7">
    <source>
        <dbReference type="PROSITE" id="PS50026"/>
    </source>
</evidence>
<feature type="chain" id="PRO_5046177620" description="Neurexin-1" evidence="5">
    <location>
        <begin position="21"/>
        <end position="1664"/>
    </location>
</feature>
<dbReference type="PANTHER" id="PTHR15036">
    <property type="entry name" value="PIKACHURIN-LIKE PROTEIN"/>
    <property type="match status" value="1"/>
</dbReference>
<feature type="region of interest" description="Disordered" evidence="3">
    <location>
        <begin position="1328"/>
        <end position="1394"/>
    </location>
</feature>
<dbReference type="SMART" id="SM00282">
    <property type="entry name" value="LamG"/>
    <property type="match status" value="6"/>
</dbReference>
<dbReference type="InterPro" id="IPR000742">
    <property type="entry name" value="EGF"/>
</dbReference>
<dbReference type="PANTHER" id="PTHR15036:SF89">
    <property type="entry name" value="NEUREXIN 1, ISOFORM F"/>
    <property type="match status" value="1"/>
</dbReference>
<evidence type="ECO:0000256" key="4">
    <source>
        <dbReference type="SAM" id="Phobius"/>
    </source>
</evidence>
<feature type="region of interest" description="Disordered" evidence="3">
    <location>
        <begin position="1635"/>
        <end position="1664"/>
    </location>
</feature>
<feature type="transmembrane region" description="Helical" evidence="4">
    <location>
        <begin position="1577"/>
        <end position="1600"/>
    </location>
</feature>
<accession>A0ABP1Q669</accession>
<feature type="compositionally biased region" description="Low complexity" evidence="3">
    <location>
        <begin position="1490"/>
        <end position="1503"/>
    </location>
</feature>
<keyword evidence="4" id="KW-0812">Transmembrane</keyword>
<dbReference type="SUPFAM" id="SSF49899">
    <property type="entry name" value="Concanavalin A-like lectins/glucanases"/>
    <property type="match status" value="6"/>
</dbReference>
<feature type="domain" description="Laminin G" evidence="6">
    <location>
        <begin position="482"/>
        <end position="657"/>
    </location>
</feature>
<dbReference type="Gene3D" id="2.10.25.10">
    <property type="entry name" value="Laminin"/>
    <property type="match status" value="3"/>
</dbReference>